<sequence>MIQSVNLQYLLKLEILELGRAHSYDAMSIAFFKRNTKQQWE</sequence>
<protein>
    <submittedName>
        <fullName evidence="1">Uncharacterized protein</fullName>
    </submittedName>
</protein>
<evidence type="ECO:0000313" key="1">
    <source>
        <dbReference type="EMBL" id="KAA6354631.1"/>
    </source>
</evidence>
<reference evidence="1 2" key="1">
    <citation type="submission" date="2019-03" db="EMBL/GenBank/DDBJ databases">
        <title>Single cell metagenomics reveals metabolic interactions within the superorganism composed of flagellate Streblomastix strix and complex community of Bacteroidetes bacteria on its surface.</title>
        <authorList>
            <person name="Treitli S.C."/>
            <person name="Kolisko M."/>
            <person name="Husnik F."/>
            <person name="Keeling P."/>
            <person name="Hampl V."/>
        </authorList>
    </citation>
    <scope>NUCLEOTIDE SEQUENCE [LARGE SCALE GENOMIC DNA]</scope>
    <source>
        <strain evidence="1">ST1C</strain>
    </source>
</reference>
<dbReference type="AlphaFoldDB" id="A0A5J4TAB2"/>
<feature type="non-terminal residue" evidence="1">
    <location>
        <position position="41"/>
    </location>
</feature>
<dbReference type="Proteomes" id="UP000324800">
    <property type="component" value="Unassembled WGS sequence"/>
</dbReference>
<name>A0A5J4TAB2_9EUKA</name>
<dbReference type="EMBL" id="SNRW01035978">
    <property type="protein sequence ID" value="KAA6354631.1"/>
    <property type="molecule type" value="Genomic_DNA"/>
</dbReference>
<accession>A0A5J4TAB2</accession>
<organism evidence="1 2">
    <name type="scientific">Streblomastix strix</name>
    <dbReference type="NCBI Taxonomy" id="222440"/>
    <lineage>
        <taxon>Eukaryota</taxon>
        <taxon>Metamonada</taxon>
        <taxon>Preaxostyla</taxon>
        <taxon>Oxymonadida</taxon>
        <taxon>Streblomastigidae</taxon>
        <taxon>Streblomastix</taxon>
    </lineage>
</organism>
<comment type="caution">
    <text evidence="1">The sequence shown here is derived from an EMBL/GenBank/DDBJ whole genome shotgun (WGS) entry which is preliminary data.</text>
</comment>
<gene>
    <name evidence="1" type="ORF">EZS28_049842</name>
</gene>
<evidence type="ECO:0000313" key="2">
    <source>
        <dbReference type="Proteomes" id="UP000324800"/>
    </source>
</evidence>
<proteinExistence type="predicted"/>